<dbReference type="Proteomes" id="UP000054342">
    <property type="component" value="Unassembled WGS sequence"/>
</dbReference>
<evidence type="ECO:0000256" key="3">
    <source>
        <dbReference type="PROSITE-ProRule" id="PRU00023"/>
    </source>
</evidence>
<dbReference type="HOGENOM" id="CLU_001569_0_0_1"/>
<evidence type="ECO:0000256" key="5">
    <source>
        <dbReference type="SAM" id="MobiDB-lite"/>
    </source>
</evidence>
<dbReference type="InterPro" id="IPR036770">
    <property type="entry name" value="Ankyrin_rpt-contain_sf"/>
</dbReference>
<proteinExistence type="predicted"/>
<dbReference type="SUPFAM" id="SSF48403">
    <property type="entry name" value="Ankyrin repeat"/>
    <property type="match status" value="4"/>
</dbReference>
<gene>
    <name evidence="6" type="ORF">PV05_05650</name>
</gene>
<dbReference type="Gene3D" id="1.25.40.20">
    <property type="entry name" value="Ankyrin repeat-containing domain"/>
    <property type="match status" value="4"/>
</dbReference>
<dbReference type="Pfam" id="PF12796">
    <property type="entry name" value="Ank_2"/>
    <property type="match status" value="2"/>
</dbReference>
<keyword evidence="4" id="KW-0175">Coiled coil</keyword>
<evidence type="ECO:0000256" key="2">
    <source>
        <dbReference type="ARBA" id="ARBA00023043"/>
    </source>
</evidence>
<evidence type="ECO:0000256" key="4">
    <source>
        <dbReference type="SAM" id="Coils"/>
    </source>
</evidence>
<dbReference type="STRING" id="348802.A0A0D2EQP1"/>
<evidence type="ECO:0000313" key="7">
    <source>
        <dbReference type="Proteomes" id="UP000054342"/>
    </source>
</evidence>
<feature type="region of interest" description="Disordered" evidence="5">
    <location>
        <begin position="1462"/>
        <end position="1496"/>
    </location>
</feature>
<feature type="coiled-coil region" evidence="4">
    <location>
        <begin position="1391"/>
        <end position="1432"/>
    </location>
</feature>
<dbReference type="PROSITE" id="PS50088">
    <property type="entry name" value="ANK_REPEAT"/>
    <property type="match status" value="2"/>
</dbReference>
<dbReference type="InterPro" id="IPR002110">
    <property type="entry name" value="Ankyrin_rpt"/>
</dbReference>
<sequence>MAPSYDVAKLEELCQLYQIPEFDLPQRLARLSQNDVPSYEASDHTKDVAALLASYKGTVRKPFFKTKRSRESHEFQTITEILPDLLEQNADPGIVQPLLRQASNVVRDRSKRESQNERRDSMLKAAAIKGNVDFVWLLAPSASEAQRNAALVAAVRRRHEAVVQKLLAYGADPNVCTEEFKKASLESDHTLVSMLLRAPTPIQNETLIEALAQAVEGGSMHLVSILTQASDLRSARDIPALHGAVKEARLDMLLTIARCAPSLDPRKLDPLVMTAYRLSSASSDRRLQLTEVLLYSGAYGETTQKAFARAVQSNRTTFIELFARHHVGINWDNGSAIVAAAQTGRKELVETVLASGTLLPENASKAMQCLPTSLHNDERRLINSMFLNAGAQGHAVDQELVVAVRNNDEASVTMLLQKGASLDHNNGQALIQAVQDEHVALLEAMLRYTTTSYPVQRVLPHVCCAGMEPRLEMAVAFLRAGASGDAVDAVLTHAVADPVDRKDPRLIDALIQAGADPTNKDARSLRQTISEANVDVFKQLLRSRVQSLPDIVSMLVADIIMMHDRIARYHMMQLAVEAGANKASISDALIVELGISSPDTSMIALLLNRGKADVDRDAGRILKLAALQADESILDVTVASSKISSQTLAGALRKVLTCDKLADEQKAQRAKTLLSRPPVDAIATEGFSAYTDYCAKMFSHGRDWPLKPFLMLLASHPDLNSDNGAEIDKIVKNGAISLISAVLASQSLDQAVIDKGLLRSVALEGSQDRVGITRMLLESHPSSDGVSCALIKASRHGYPDVLEQLLRDGGRLNMDNYAAVRIAASSTDPACLNVLLRFGRNARDTLSAAFVEATRLPDSEVRLGHLRAILEAGLCGDIIDQYLIQLVELQNAPLDEVSLLLDYQASVHAHASRGPILAATSKQRDVLQLLFTRVHLSNTASRCFEACMAAGLIQEHEIRVLKFLLEKGVNQTPRDEALLIAANNLGATPPGGLPMVQLLADHGANPDFAQGQALCHVCEIGRFDAATIILALRPSKSTRARALHHLVKCDSPSSAFCSMLDSLIGSSRNDDPRTLAEPLPGFSEYQKDYDSAIRVLLRNRPGDSRALKKLLEYGCSVTTKPEKDLIFWCMTQMDIRVRSECLRVLIEAGANVKYRDPSAGDTVLLLALRTGRAALLDLLLSHGADPSAGNEQLSPLRAASEMGNDVAVRQLVDAGARLNDGSLHQAVRGLHLSVVRLLLKHNANANYRSPAHGGRTPLAELYLNGDASGSKGVVAEDVITELCRCGANVQQSVERRPLILLAFANQKPVAMVTVIMSAYLSEHIDEPFNLCEEAGKVYSPVCYLSKVLARRHLPDWKRLVQVLKTYGSKKDVFYHLEGPQPADAVGMPLHIAEQEVQRQAEEDRIRQEQEAHERLIRRMNDEEARRQEIEQGRHLLALAHEREVAEQKLALTQQANAVTLSHQRRLNDESYRAEEGQRQLRRSDRRDVERHQHSLHDMSTAAAWARQNAETAGVRTRQTIETAGKREREAIETAGVSGRLALTTAAYKEQKRIEVDSRQQIGHEERKMIDHRSQADERKHQWTMDQLALAKAIPIGPAQMIGSSTDAGGNKGLLTM</sequence>
<keyword evidence="7" id="KW-1185">Reference proteome</keyword>
<dbReference type="EMBL" id="KN847319">
    <property type="protein sequence ID" value="KIW57045.1"/>
    <property type="molecule type" value="Genomic_DNA"/>
</dbReference>
<keyword evidence="1" id="KW-0677">Repeat</keyword>
<keyword evidence="2 3" id="KW-0040">ANK repeat</keyword>
<dbReference type="PANTHER" id="PTHR24126">
    <property type="entry name" value="ANKYRIN REPEAT, PH AND SEC7 DOMAIN CONTAINING PROTEIN SECG-RELATED"/>
    <property type="match status" value="1"/>
</dbReference>
<dbReference type="OrthoDB" id="3182339at2759"/>
<protein>
    <submittedName>
        <fullName evidence="6">Uncharacterized protein</fullName>
    </submittedName>
</protein>
<reference evidence="6 7" key="1">
    <citation type="submission" date="2015-01" db="EMBL/GenBank/DDBJ databases">
        <title>The Genome Sequence of Exophiala xenobiotica CBS118157.</title>
        <authorList>
            <consortium name="The Broad Institute Genomics Platform"/>
            <person name="Cuomo C."/>
            <person name="de Hoog S."/>
            <person name="Gorbushina A."/>
            <person name="Stielow B."/>
            <person name="Teixiera M."/>
            <person name="Abouelleil A."/>
            <person name="Chapman S.B."/>
            <person name="Priest M."/>
            <person name="Young S.K."/>
            <person name="Wortman J."/>
            <person name="Nusbaum C."/>
            <person name="Birren B."/>
        </authorList>
    </citation>
    <scope>NUCLEOTIDE SEQUENCE [LARGE SCALE GENOMIC DNA]</scope>
    <source>
        <strain evidence="6 7">CBS 118157</strain>
    </source>
</reference>
<dbReference type="RefSeq" id="XP_013317629.1">
    <property type="nucleotide sequence ID" value="XM_013462175.1"/>
</dbReference>
<dbReference type="GeneID" id="25327558"/>
<accession>A0A0D2EQP1</accession>
<name>A0A0D2EQP1_9EURO</name>
<evidence type="ECO:0000313" key="6">
    <source>
        <dbReference type="EMBL" id="KIW57045.1"/>
    </source>
</evidence>
<evidence type="ECO:0000256" key="1">
    <source>
        <dbReference type="ARBA" id="ARBA00022737"/>
    </source>
</evidence>
<organism evidence="6 7">
    <name type="scientific">Exophiala xenobiotica</name>
    <dbReference type="NCBI Taxonomy" id="348802"/>
    <lineage>
        <taxon>Eukaryota</taxon>
        <taxon>Fungi</taxon>
        <taxon>Dikarya</taxon>
        <taxon>Ascomycota</taxon>
        <taxon>Pezizomycotina</taxon>
        <taxon>Eurotiomycetes</taxon>
        <taxon>Chaetothyriomycetidae</taxon>
        <taxon>Chaetothyriales</taxon>
        <taxon>Herpotrichiellaceae</taxon>
        <taxon>Exophiala</taxon>
    </lineage>
</organism>
<dbReference type="SMART" id="SM00248">
    <property type="entry name" value="ANK"/>
    <property type="match status" value="14"/>
</dbReference>
<feature type="repeat" description="ANK" evidence="3">
    <location>
        <begin position="1159"/>
        <end position="1191"/>
    </location>
</feature>
<dbReference type="PROSITE" id="PS50297">
    <property type="entry name" value="ANK_REP_REGION"/>
    <property type="match status" value="1"/>
</dbReference>
<dbReference type="PANTHER" id="PTHR24126:SF14">
    <property type="entry name" value="ANK_REP_REGION DOMAIN-CONTAINING PROTEIN"/>
    <property type="match status" value="1"/>
</dbReference>
<feature type="repeat" description="ANK" evidence="3">
    <location>
        <begin position="1218"/>
        <end position="1250"/>
    </location>
</feature>
<feature type="compositionally biased region" description="Basic and acidic residues" evidence="5">
    <location>
        <begin position="1465"/>
        <end position="1496"/>
    </location>
</feature>